<dbReference type="PANTHER" id="PTHR41773:SF1">
    <property type="entry name" value="RELA_SPOT DOMAIN-CONTAINING PROTEIN"/>
    <property type="match status" value="1"/>
</dbReference>
<dbReference type="RefSeq" id="WP_284304017.1">
    <property type="nucleotide sequence ID" value="NZ_BSUO01000001.1"/>
</dbReference>
<evidence type="ECO:0000259" key="1">
    <source>
        <dbReference type="SMART" id="SM00954"/>
    </source>
</evidence>
<name>A0ABQ6IQS9_9MICO</name>
<keyword evidence="3" id="KW-1185">Reference proteome</keyword>
<comment type="caution">
    <text evidence="2">The sequence shown here is derived from an EMBL/GenBank/DDBJ whole genome shotgun (WGS) entry which is preliminary data.</text>
</comment>
<reference evidence="3" key="1">
    <citation type="journal article" date="2019" name="Int. J. Syst. Evol. Microbiol.">
        <title>The Global Catalogue of Microorganisms (GCM) 10K type strain sequencing project: providing services to taxonomists for standard genome sequencing and annotation.</title>
        <authorList>
            <consortium name="The Broad Institute Genomics Platform"/>
            <consortium name="The Broad Institute Genome Sequencing Center for Infectious Disease"/>
            <person name="Wu L."/>
            <person name="Ma J."/>
        </authorList>
    </citation>
    <scope>NUCLEOTIDE SEQUENCE [LARGE SCALE GENOMIC DNA]</scope>
    <source>
        <strain evidence="3">NBRC 113072</strain>
    </source>
</reference>
<sequence>MTADLSQDDYCNWDWLPQAAREAEAVLSRLLAEPSIKAHVITARAKTIESFLKKCAHKEYPNPMAEVTDTVAARIITYSVTDRDRVAELVRVRFHVKENEDRNPGDERPVKKRGYDCIHLVVTGERVGSGDSGWLIRQGYLANYFKKFGGLEIQVRTVAAHAWAEFEHARRYKGEAYHAVTLHDQATVDQLFGAAADARKALDEIFESIDRVLANPPNRLPRLLMVLQSHRSTI</sequence>
<dbReference type="EMBL" id="BSUO01000001">
    <property type="protein sequence ID" value="GMA40280.1"/>
    <property type="molecule type" value="Genomic_DNA"/>
</dbReference>
<dbReference type="Pfam" id="PF04607">
    <property type="entry name" value="RelA_SpoT"/>
    <property type="match status" value="1"/>
</dbReference>
<gene>
    <name evidence="2" type="ORF">GCM10025883_23250</name>
</gene>
<dbReference type="InterPro" id="IPR043519">
    <property type="entry name" value="NT_sf"/>
</dbReference>
<dbReference type="PANTHER" id="PTHR41773">
    <property type="entry name" value="GTP PYROPHOSPHATASE-RELATED"/>
    <property type="match status" value="1"/>
</dbReference>
<dbReference type="CDD" id="cd05399">
    <property type="entry name" value="NT_Rel-Spo_like"/>
    <property type="match status" value="1"/>
</dbReference>
<accession>A0ABQ6IQS9</accession>
<dbReference type="SUPFAM" id="SSF81301">
    <property type="entry name" value="Nucleotidyltransferase"/>
    <property type="match status" value="1"/>
</dbReference>
<evidence type="ECO:0000313" key="2">
    <source>
        <dbReference type="EMBL" id="GMA40280.1"/>
    </source>
</evidence>
<proteinExistence type="predicted"/>
<dbReference type="InterPro" id="IPR007685">
    <property type="entry name" value="RelA_SpoT"/>
</dbReference>
<protein>
    <recommendedName>
        <fullName evidence="1">RelA/SpoT domain-containing protein</fullName>
    </recommendedName>
</protein>
<dbReference type="Gene3D" id="3.30.460.10">
    <property type="entry name" value="Beta Polymerase, domain 2"/>
    <property type="match status" value="1"/>
</dbReference>
<dbReference type="SMART" id="SM00954">
    <property type="entry name" value="RelA_SpoT"/>
    <property type="match status" value="1"/>
</dbReference>
<dbReference type="Proteomes" id="UP001157126">
    <property type="component" value="Unassembled WGS sequence"/>
</dbReference>
<organism evidence="2 3">
    <name type="scientific">Mobilicoccus caccae</name>
    <dbReference type="NCBI Taxonomy" id="1859295"/>
    <lineage>
        <taxon>Bacteria</taxon>
        <taxon>Bacillati</taxon>
        <taxon>Actinomycetota</taxon>
        <taxon>Actinomycetes</taxon>
        <taxon>Micrococcales</taxon>
        <taxon>Dermatophilaceae</taxon>
        <taxon>Mobilicoccus</taxon>
    </lineage>
</organism>
<feature type="domain" description="RelA/SpoT" evidence="1">
    <location>
        <begin position="43"/>
        <end position="178"/>
    </location>
</feature>
<evidence type="ECO:0000313" key="3">
    <source>
        <dbReference type="Proteomes" id="UP001157126"/>
    </source>
</evidence>